<dbReference type="RefSeq" id="WP_058614768.1">
    <property type="nucleotide sequence ID" value="NZ_LDRV01000093.1"/>
</dbReference>
<dbReference type="PATRIC" id="fig|2033.7.peg.3664"/>
<feature type="domain" description="IPT/TIG" evidence="1">
    <location>
        <begin position="184"/>
        <end position="260"/>
    </location>
</feature>
<dbReference type="InterPro" id="IPR014756">
    <property type="entry name" value="Ig_E-set"/>
</dbReference>
<dbReference type="InterPro" id="IPR013783">
    <property type="entry name" value="Ig-like_fold"/>
</dbReference>
<organism evidence="2 3">
    <name type="scientific">Microbacterium testaceum</name>
    <name type="common">Aureobacterium testaceum</name>
    <name type="synonym">Brevibacterium testaceum</name>
    <dbReference type="NCBI Taxonomy" id="2033"/>
    <lineage>
        <taxon>Bacteria</taxon>
        <taxon>Bacillati</taxon>
        <taxon>Actinomycetota</taxon>
        <taxon>Actinomycetes</taxon>
        <taxon>Micrococcales</taxon>
        <taxon>Microbacteriaceae</taxon>
        <taxon>Microbacterium</taxon>
    </lineage>
</organism>
<evidence type="ECO:0000313" key="2">
    <source>
        <dbReference type="EMBL" id="KTS09038.1"/>
    </source>
</evidence>
<dbReference type="InterPro" id="IPR002909">
    <property type="entry name" value="IPT_dom"/>
</dbReference>
<sequence length="265" mass="28075">MSNKIPLPAGTVRGKSYEYGVRVNLAGRGETPQFIDIRRLFGYAPGHTPTKSNAMSYDDQGSANNAVDAWSHSHSFSTFVNRSRATGEYLPEIEALRQRTLPTSIDEDAEIEIQFFHKPAKGAPNLKDAGQGFVTVTYQRGQTAPDGQTETWNWTLEGVGAYTPIENPFQGWPGEVPLLISTDKTGVAAGGQVQIRGTGFVDRDGNALVTTAAGVKIGGVNATSYTIVNGTTIVAIMPAGAAGSAPIRVTNSVGASNDLPYTRGA</sequence>
<dbReference type="Pfam" id="PF01833">
    <property type="entry name" value="TIG"/>
    <property type="match status" value="1"/>
</dbReference>
<reference evidence="2 3" key="1">
    <citation type="journal article" date="2016" name="Front. Microbiol.">
        <title>Genomic Resource of Rice Seed Associated Bacteria.</title>
        <authorList>
            <person name="Midha S."/>
            <person name="Bansal K."/>
            <person name="Sharma S."/>
            <person name="Kumar N."/>
            <person name="Patil P.P."/>
            <person name="Chaudhry V."/>
            <person name="Patil P.B."/>
        </authorList>
    </citation>
    <scope>NUCLEOTIDE SEQUENCE [LARGE SCALE GENOMIC DNA]</scope>
    <source>
        <strain evidence="2 3">RSA3</strain>
    </source>
</reference>
<dbReference type="GO" id="GO:0005975">
    <property type="term" value="P:carbohydrate metabolic process"/>
    <property type="evidence" value="ECO:0007669"/>
    <property type="project" value="UniProtKB-ARBA"/>
</dbReference>
<proteinExistence type="predicted"/>
<dbReference type="EMBL" id="LDRV01000093">
    <property type="protein sequence ID" value="KTS09038.1"/>
    <property type="molecule type" value="Genomic_DNA"/>
</dbReference>
<dbReference type="Gene3D" id="2.60.40.10">
    <property type="entry name" value="Immunoglobulins"/>
    <property type="match status" value="1"/>
</dbReference>
<evidence type="ECO:0000259" key="1">
    <source>
        <dbReference type="Pfam" id="PF01833"/>
    </source>
</evidence>
<dbReference type="SUPFAM" id="SSF81296">
    <property type="entry name" value="E set domains"/>
    <property type="match status" value="1"/>
</dbReference>
<evidence type="ECO:0000313" key="3">
    <source>
        <dbReference type="Proteomes" id="UP000072189"/>
    </source>
</evidence>
<protein>
    <recommendedName>
        <fullName evidence="1">IPT/TIG domain-containing protein</fullName>
    </recommendedName>
</protein>
<comment type="caution">
    <text evidence="2">The sequence shown here is derived from an EMBL/GenBank/DDBJ whole genome shotgun (WGS) entry which is preliminary data.</text>
</comment>
<gene>
    <name evidence="2" type="ORF">RSA3_14140</name>
</gene>
<dbReference type="AlphaFoldDB" id="A0A147F4N5"/>
<name>A0A147F4N5_MICTE</name>
<dbReference type="Proteomes" id="UP000072189">
    <property type="component" value="Unassembled WGS sequence"/>
</dbReference>
<accession>A0A147F4N5</accession>